<protein>
    <submittedName>
        <fullName evidence="3">Short-chain dehydrogenase</fullName>
    </submittedName>
</protein>
<dbReference type="PRINTS" id="PR00080">
    <property type="entry name" value="SDRFAMILY"/>
</dbReference>
<dbReference type="SUPFAM" id="SSF51735">
    <property type="entry name" value="NAD(P)-binding Rossmann-fold domains"/>
    <property type="match status" value="1"/>
</dbReference>
<evidence type="ECO:0000256" key="1">
    <source>
        <dbReference type="ARBA" id="ARBA00023002"/>
    </source>
</evidence>
<organism evidence="3 4">
    <name type="scientific">Devosia lucknowensis</name>
    <dbReference type="NCBI Taxonomy" id="1096929"/>
    <lineage>
        <taxon>Bacteria</taxon>
        <taxon>Pseudomonadati</taxon>
        <taxon>Pseudomonadota</taxon>
        <taxon>Alphaproteobacteria</taxon>
        <taxon>Hyphomicrobiales</taxon>
        <taxon>Devosiaceae</taxon>
        <taxon>Devosia</taxon>
    </lineage>
</organism>
<dbReference type="Proteomes" id="UP000194474">
    <property type="component" value="Unassembled WGS sequence"/>
</dbReference>
<dbReference type="AlphaFoldDB" id="A0A1Y6E7J6"/>
<dbReference type="GO" id="GO:0016491">
    <property type="term" value="F:oxidoreductase activity"/>
    <property type="evidence" value="ECO:0007669"/>
    <property type="project" value="UniProtKB-KW"/>
</dbReference>
<sequence length="283" mass="30548">MSPKTVVITGGTAGIGLAAATAIAARGHRLILIGRDHGRGAEALSRLAPPAEGGHRYLPADLSIRQGVGSVVTELTKSEDAIDVLANNAGTWFQRRDVTVDGVERTMAVNHLAYVGLTLGLKPLLLRAQAARVINTGSFVYRSARYRPDNMQSERRFSTNGSYAATKLYNLMFTRALARRWGDLGITVNAFSPGFVNTGFGRGQGGLLEPYYQLTRRLFARSPEKAAETLVKLALSEAVAHVSGAYFEDGRQRPVRGDAADPILSDAVLDWSLRAVGVDRQRV</sequence>
<dbReference type="PANTHER" id="PTHR43157:SF31">
    <property type="entry name" value="PHOSPHATIDYLINOSITOL-GLYCAN BIOSYNTHESIS CLASS F PROTEIN"/>
    <property type="match status" value="1"/>
</dbReference>
<keyword evidence="1" id="KW-0560">Oxidoreductase</keyword>
<dbReference type="Pfam" id="PF00106">
    <property type="entry name" value="adh_short"/>
    <property type="match status" value="1"/>
</dbReference>
<dbReference type="PRINTS" id="PR00081">
    <property type="entry name" value="GDHRDH"/>
</dbReference>
<dbReference type="OrthoDB" id="109589at2"/>
<evidence type="ECO:0000256" key="2">
    <source>
        <dbReference type="RuleBase" id="RU000363"/>
    </source>
</evidence>
<dbReference type="InterPro" id="IPR002347">
    <property type="entry name" value="SDR_fam"/>
</dbReference>
<dbReference type="PANTHER" id="PTHR43157">
    <property type="entry name" value="PHOSPHATIDYLINOSITOL-GLYCAN BIOSYNTHESIS CLASS F PROTEIN-RELATED"/>
    <property type="match status" value="1"/>
</dbReference>
<dbReference type="InterPro" id="IPR036291">
    <property type="entry name" value="NAD(P)-bd_dom_sf"/>
</dbReference>
<keyword evidence="4" id="KW-1185">Reference proteome</keyword>
<dbReference type="EMBL" id="FXWK01000001">
    <property type="protein sequence ID" value="SMQ58549.1"/>
    <property type="molecule type" value="Genomic_DNA"/>
</dbReference>
<dbReference type="Gene3D" id="3.40.50.720">
    <property type="entry name" value="NAD(P)-binding Rossmann-like Domain"/>
    <property type="match status" value="1"/>
</dbReference>
<name>A0A1Y6E7J6_9HYPH</name>
<proteinExistence type="inferred from homology"/>
<comment type="similarity">
    <text evidence="2">Belongs to the short-chain dehydrogenases/reductases (SDR) family.</text>
</comment>
<dbReference type="RefSeq" id="WP_086468605.1">
    <property type="nucleotide sequence ID" value="NZ_FXWK01000001.1"/>
</dbReference>
<evidence type="ECO:0000313" key="4">
    <source>
        <dbReference type="Proteomes" id="UP000194474"/>
    </source>
</evidence>
<reference evidence="4" key="1">
    <citation type="submission" date="2017-04" db="EMBL/GenBank/DDBJ databases">
        <authorList>
            <person name="Varghese N."/>
            <person name="Submissions S."/>
        </authorList>
    </citation>
    <scope>NUCLEOTIDE SEQUENCE [LARGE SCALE GENOMIC DNA]</scope>
</reference>
<evidence type="ECO:0000313" key="3">
    <source>
        <dbReference type="EMBL" id="SMQ58549.1"/>
    </source>
</evidence>
<accession>A0A1Y6E7J6</accession>
<gene>
    <name evidence="3" type="ORF">SAMN06295905_0098</name>
</gene>